<dbReference type="Proteomes" id="UP000009058">
    <property type="component" value="Chromosome 2"/>
</dbReference>
<name>G4MZG3_PYRO7</name>
<keyword evidence="3" id="KW-1185">Reference proteome</keyword>
<gene>
    <name evidence="2" type="ORF">MGG_15539</name>
</gene>
<feature type="signal peptide" evidence="1">
    <location>
        <begin position="1"/>
        <end position="19"/>
    </location>
</feature>
<feature type="chain" id="PRO_5003465547" evidence="1">
    <location>
        <begin position="20"/>
        <end position="97"/>
    </location>
</feature>
<sequence length="97" mass="10618">MQINKLLLLIAGIAGVAFAVPDTEVTVTTHPIKPDPPRGCPADRCGMVDGQCMNARANRRQMTLLHLLVTHRLSICFYQLGQEDVPVSNYFSSHEAG</sequence>
<dbReference type="EMBL" id="CM001232">
    <property type="protein sequence ID" value="EHA53718.1"/>
    <property type="molecule type" value="Genomic_DNA"/>
</dbReference>
<organism evidence="2 3">
    <name type="scientific">Pyricularia oryzae (strain 70-15 / ATCC MYA-4617 / FGSC 8958)</name>
    <name type="common">Rice blast fungus</name>
    <name type="synonym">Magnaporthe oryzae</name>
    <dbReference type="NCBI Taxonomy" id="242507"/>
    <lineage>
        <taxon>Eukaryota</taxon>
        <taxon>Fungi</taxon>
        <taxon>Dikarya</taxon>
        <taxon>Ascomycota</taxon>
        <taxon>Pezizomycotina</taxon>
        <taxon>Sordariomycetes</taxon>
        <taxon>Sordariomycetidae</taxon>
        <taxon>Magnaporthales</taxon>
        <taxon>Pyriculariaceae</taxon>
        <taxon>Pyricularia</taxon>
    </lineage>
</organism>
<dbReference type="InParanoid" id="G4MZG3"/>
<accession>G4MZG3</accession>
<dbReference type="HOGENOM" id="CLU_2347101_0_0_1"/>
<evidence type="ECO:0000313" key="2">
    <source>
        <dbReference type="EMBL" id="EHA53718.1"/>
    </source>
</evidence>
<keyword evidence="1" id="KW-0732">Signal</keyword>
<dbReference type="KEGG" id="mgr:MGG_15539"/>
<dbReference type="AlphaFoldDB" id="G4MZG3"/>
<reference evidence="2 3" key="1">
    <citation type="journal article" date="2005" name="Nature">
        <title>The genome sequence of the rice blast fungus Magnaporthe grisea.</title>
        <authorList>
            <person name="Dean R.A."/>
            <person name="Talbot N.J."/>
            <person name="Ebbole D.J."/>
            <person name="Farman M.L."/>
            <person name="Mitchell T.K."/>
            <person name="Orbach M.J."/>
            <person name="Thon M."/>
            <person name="Kulkarni R."/>
            <person name="Xu J.R."/>
            <person name="Pan H."/>
            <person name="Read N.D."/>
            <person name="Lee Y.H."/>
            <person name="Carbone I."/>
            <person name="Brown D."/>
            <person name="Oh Y.Y."/>
            <person name="Donofrio N."/>
            <person name="Jeong J.S."/>
            <person name="Soanes D.M."/>
            <person name="Djonovic S."/>
            <person name="Kolomiets E."/>
            <person name="Rehmeyer C."/>
            <person name="Li W."/>
            <person name="Harding M."/>
            <person name="Kim S."/>
            <person name="Lebrun M.H."/>
            <person name="Bohnert H."/>
            <person name="Coughlan S."/>
            <person name="Butler J."/>
            <person name="Calvo S."/>
            <person name="Ma L.J."/>
            <person name="Nicol R."/>
            <person name="Purcell S."/>
            <person name="Nusbaum C."/>
            <person name="Galagan J.E."/>
            <person name="Birren B.W."/>
        </authorList>
    </citation>
    <scope>NUCLEOTIDE SEQUENCE [LARGE SCALE GENOMIC DNA]</scope>
    <source>
        <strain evidence="3">70-15 / ATCC MYA-4617 / FGSC 8958</strain>
    </source>
</reference>
<dbReference type="GeneID" id="12987108"/>
<evidence type="ECO:0000256" key="1">
    <source>
        <dbReference type="SAM" id="SignalP"/>
    </source>
</evidence>
<evidence type="ECO:0000313" key="3">
    <source>
        <dbReference type="Proteomes" id="UP000009058"/>
    </source>
</evidence>
<reference key="2">
    <citation type="submission" date="2011-05" db="EMBL/GenBank/DDBJ databases">
        <title>The Genome Sequence of Magnaporthe oryzae 70-15.</title>
        <authorList>
            <consortium name="The Broad Institute Genome Sequencing Platform"/>
            <person name="Ma L.-J."/>
            <person name="Dead R."/>
            <person name="Young S.K."/>
            <person name="Zeng Q."/>
            <person name="Gargeya S."/>
            <person name="Fitzgerald M."/>
            <person name="Haas B."/>
            <person name="Abouelleil A."/>
            <person name="Alvarado L."/>
            <person name="Arachchi H.M."/>
            <person name="Berlin A."/>
            <person name="Brown A."/>
            <person name="Chapman S.B."/>
            <person name="Chen Z."/>
            <person name="Dunbar C."/>
            <person name="Freedman E."/>
            <person name="Gearin G."/>
            <person name="Gellesch M."/>
            <person name="Goldberg J."/>
            <person name="Griggs A."/>
            <person name="Gujja S."/>
            <person name="Heiman D."/>
            <person name="Howarth C."/>
            <person name="Larson L."/>
            <person name="Lui A."/>
            <person name="MacDonald P.J.P."/>
            <person name="Mehta T."/>
            <person name="Montmayeur A."/>
            <person name="Murphy C."/>
            <person name="Neiman D."/>
            <person name="Pearson M."/>
            <person name="Priest M."/>
            <person name="Roberts A."/>
            <person name="Saif S."/>
            <person name="Shea T."/>
            <person name="Shenoy N."/>
            <person name="Sisk P."/>
            <person name="Stolte C."/>
            <person name="Sykes S."/>
            <person name="Yandava C."/>
            <person name="Wortman J."/>
            <person name="Nusbaum C."/>
            <person name="Birren B."/>
        </authorList>
    </citation>
    <scope>NUCLEOTIDE SEQUENCE</scope>
    <source>
        <strain>70-15</strain>
    </source>
</reference>
<dbReference type="RefSeq" id="XP_003713525.1">
    <property type="nucleotide sequence ID" value="XM_003713477.1"/>
</dbReference>
<dbReference type="VEuPathDB" id="FungiDB:MGG_15539"/>
<protein>
    <submittedName>
        <fullName evidence="2">Uncharacterized protein</fullName>
    </submittedName>
</protein>
<proteinExistence type="predicted"/>